<dbReference type="InterPro" id="IPR012338">
    <property type="entry name" value="Beta-lactam/transpept-like"/>
</dbReference>
<evidence type="ECO:0000313" key="3">
    <source>
        <dbReference type="EMBL" id="KAK7414484.1"/>
    </source>
</evidence>
<evidence type="ECO:0000256" key="1">
    <source>
        <dbReference type="ARBA" id="ARBA00038215"/>
    </source>
</evidence>
<dbReference type="EMBL" id="JAZAVJ010000102">
    <property type="protein sequence ID" value="KAK7414484.1"/>
    <property type="molecule type" value="Genomic_DNA"/>
</dbReference>
<dbReference type="Gene3D" id="3.40.710.10">
    <property type="entry name" value="DD-peptidase/beta-lactamase superfamily"/>
    <property type="match status" value="1"/>
</dbReference>
<organism evidence="3 4">
    <name type="scientific">Neonectria punicea</name>
    <dbReference type="NCBI Taxonomy" id="979145"/>
    <lineage>
        <taxon>Eukaryota</taxon>
        <taxon>Fungi</taxon>
        <taxon>Dikarya</taxon>
        <taxon>Ascomycota</taxon>
        <taxon>Pezizomycotina</taxon>
        <taxon>Sordariomycetes</taxon>
        <taxon>Hypocreomycetidae</taxon>
        <taxon>Hypocreales</taxon>
        <taxon>Nectriaceae</taxon>
        <taxon>Neonectria</taxon>
    </lineage>
</organism>
<dbReference type="Pfam" id="PF00144">
    <property type="entry name" value="Beta-lactamase"/>
    <property type="match status" value="1"/>
</dbReference>
<dbReference type="Proteomes" id="UP001498476">
    <property type="component" value="Unassembled WGS sequence"/>
</dbReference>
<dbReference type="SUPFAM" id="SSF56601">
    <property type="entry name" value="beta-lactamase/transpeptidase-like"/>
    <property type="match status" value="1"/>
</dbReference>
<dbReference type="InterPro" id="IPR001466">
    <property type="entry name" value="Beta-lactam-related"/>
</dbReference>
<dbReference type="PANTHER" id="PTHR46825:SF9">
    <property type="entry name" value="BETA-LACTAMASE-RELATED DOMAIN-CONTAINING PROTEIN"/>
    <property type="match status" value="1"/>
</dbReference>
<comment type="caution">
    <text evidence="3">The sequence shown here is derived from an EMBL/GenBank/DDBJ whole genome shotgun (WGS) entry which is preliminary data.</text>
</comment>
<dbReference type="PANTHER" id="PTHR46825">
    <property type="entry name" value="D-ALANYL-D-ALANINE-CARBOXYPEPTIDASE/ENDOPEPTIDASE AMPH"/>
    <property type="match status" value="1"/>
</dbReference>
<name>A0ABR1H0S9_9HYPO</name>
<keyword evidence="4" id="KW-1185">Reference proteome</keyword>
<reference evidence="3 4" key="1">
    <citation type="journal article" date="2025" name="Microbiol. Resour. Announc.">
        <title>Draft genome sequences for Neonectria magnoliae and Neonectria punicea, canker pathogens of Liriodendron tulipifera and Acer saccharum in West Virginia.</title>
        <authorList>
            <person name="Petronek H.M."/>
            <person name="Kasson M.T."/>
            <person name="Metheny A.M."/>
            <person name="Stauder C.M."/>
            <person name="Lovett B."/>
            <person name="Lynch S.C."/>
            <person name="Garnas J.R."/>
            <person name="Kasson L.R."/>
            <person name="Stajich J.E."/>
        </authorList>
    </citation>
    <scope>NUCLEOTIDE SEQUENCE [LARGE SCALE GENOMIC DNA]</scope>
    <source>
        <strain evidence="3 4">NRRL 64653</strain>
    </source>
</reference>
<proteinExistence type="inferred from homology"/>
<evidence type="ECO:0000313" key="4">
    <source>
        <dbReference type="Proteomes" id="UP001498476"/>
    </source>
</evidence>
<comment type="similarity">
    <text evidence="1">Belongs to the peptidase S12 family.</text>
</comment>
<feature type="domain" description="Beta-lactamase-related" evidence="2">
    <location>
        <begin position="23"/>
        <end position="366"/>
    </location>
</feature>
<gene>
    <name evidence="3" type="ORF">QQX98_006670</name>
</gene>
<sequence>MGEYIQPEDDGNPLTEEFGKFAKETLEDWKVPGVSIAVIDGEDVFTKSYGIATFPDTRATPETLYYGASTTKAFVDAALAHLIDAKAHPALAKGWATPIASIIRDDFVLRDAWATEHLTLEDAACHRTGFPRHDGSMTRFVDDDDGDVVGDDGKKKRYATVRDVVRNLRNLPMNGEEPRVKFQYCNLMYLVLSHVVETLTGKWLGDVLRELIWEPLGMSSTYFSLDAAQAAPEHLATGYYWDDKEEKHGDAPFMSVVELSGAGGIISTAADYAKWVKCLLHEAAPFSAAVHREIRTPRIVAGMPELGKDVTMYGLGWQRALYRGHLMYTHSGGVDCFGTQVYWFPDAKFGVVAFANTSATSNAVEDVLVYRLVHEKLGIAPDEQVDVGAKWHEIVDKLTEDYNKGVENIYPNRPDPPLPSPLSAKDLAGTYYDPGYKGLTLRVEANPENLDEETLVCNRHDGTWRFSMRFYHVTGNWWLLAMEQDVKNPPKFMQQWERVEFKIGTDGKAAAFAIGWYDRMGTKYESTIEFKRVDL</sequence>
<dbReference type="InterPro" id="IPR050491">
    <property type="entry name" value="AmpC-like"/>
</dbReference>
<evidence type="ECO:0000259" key="2">
    <source>
        <dbReference type="Pfam" id="PF00144"/>
    </source>
</evidence>
<accession>A0ABR1H0S9</accession>
<protein>
    <recommendedName>
        <fullName evidence="2">Beta-lactamase-related domain-containing protein</fullName>
    </recommendedName>
</protein>